<dbReference type="InterPro" id="IPR000394">
    <property type="entry name" value="RNA_pol_sigma_54"/>
</dbReference>
<dbReference type="GO" id="GO:0016779">
    <property type="term" value="F:nucleotidyltransferase activity"/>
    <property type="evidence" value="ECO:0007669"/>
    <property type="project" value="UniProtKB-KW"/>
</dbReference>
<dbReference type="Proteomes" id="UP000292583">
    <property type="component" value="Unassembled WGS sequence"/>
</dbReference>
<evidence type="ECO:0000259" key="10">
    <source>
        <dbReference type="Pfam" id="PF04963"/>
    </source>
</evidence>
<dbReference type="PIRSF" id="PIRSF000774">
    <property type="entry name" value="RpoN"/>
    <property type="match status" value="1"/>
</dbReference>
<keyword evidence="8" id="KW-0804">Transcription</keyword>
<dbReference type="PROSITE" id="PS00718">
    <property type="entry name" value="SIGMA54_2"/>
    <property type="match status" value="1"/>
</dbReference>
<sequence>MLKQKLAPKNKLSQTLRSWLPILQANIEDLKENLDEFSKENPFINIKENVNTQANNKNYIDYFYKNSTQAQNLQHMAITQKSVYEILNEQIIPPLFPTEKSQKIAYKIIECLNHEGYFEFDEELLKEWSQSEIENVRLRFKFLEPIGVGAKDYKEAFLFALDNLDINNELYEFCKILIKDFENIGSYTKEKLYKEAIVLIRKFSIPPFIEYFEDSRQIVPDIFIFRENDEIKVKINDEYYPEIFLETDGMSHEFLSAYIKEAKNLIDALAMRKATLYKIGLMIVEYQYDFFLGKEIKPMTLKNIADDLERNTSTISRAIANKYLSCERGLIPLKDFFTIALDENGETSNTSVKEFIVNLIKNESKKKPLSDLKILELIQKEFKIDIGRRTITKYRKQLDIGSSSERKKIYELEGAK</sequence>
<keyword evidence="3" id="KW-0808">Transferase</keyword>
<keyword evidence="4" id="KW-0548">Nucleotidyltransferase</keyword>
<evidence type="ECO:0000313" key="12">
    <source>
        <dbReference type="Proteomes" id="UP000292583"/>
    </source>
</evidence>
<dbReference type="NCBIfam" id="NF004602">
    <property type="entry name" value="PRK05932.2-4"/>
    <property type="match status" value="1"/>
</dbReference>
<evidence type="ECO:0000256" key="6">
    <source>
        <dbReference type="ARBA" id="ARBA00023082"/>
    </source>
</evidence>
<dbReference type="InterPro" id="IPR007634">
    <property type="entry name" value="RNA_pol_sigma_54_DNA-bd"/>
</dbReference>
<dbReference type="PROSITE" id="PS50044">
    <property type="entry name" value="SIGMA54_3"/>
    <property type="match status" value="1"/>
</dbReference>
<evidence type="ECO:0000256" key="1">
    <source>
        <dbReference type="ARBA" id="ARBA00008798"/>
    </source>
</evidence>
<keyword evidence="2" id="KW-0240">DNA-directed RNA polymerase</keyword>
<dbReference type="Gene3D" id="1.10.10.1330">
    <property type="entry name" value="RNA polymerase sigma-54 factor, core-binding domain"/>
    <property type="match status" value="1"/>
</dbReference>
<dbReference type="InterPro" id="IPR007046">
    <property type="entry name" value="RNA_pol_sigma_54_core-bd"/>
</dbReference>
<evidence type="ECO:0000256" key="5">
    <source>
        <dbReference type="ARBA" id="ARBA00023015"/>
    </source>
</evidence>
<name>A0A4Q9JTH1_9BACT</name>
<feature type="domain" description="RNA polymerase sigma factor 54 DNA-binding" evidence="9">
    <location>
        <begin position="254"/>
        <end position="408"/>
    </location>
</feature>
<keyword evidence="6" id="KW-0731">Sigma factor</keyword>
<dbReference type="GO" id="GO:0003677">
    <property type="term" value="F:DNA binding"/>
    <property type="evidence" value="ECO:0007669"/>
    <property type="project" value="UniProtKB-KW"/>
</dbReference>
<evidence type="ECO:0000256" key="8">
    <source>
        <dbReference type="ARBA" id="ARBA00023163"/>
    </source>
</evidence>
<keyword evidence="12" id="KW-1185">Reference proteome</keyword>
<evidence type="ECO:0000256" key="7">
    <source>
        <dbReference type="ARBA" id="ARBA00023125"/>
    </source>
</evidence>
<dbReference type="RefSeq" id="WP_131186694.1">
    <property type="nucleotide sequence ID" value="NZ_QPGR01000010.1"/>
</dbReference>
<dbReference type="Pfam" id="PF00309">
    <property type="entry name" value="Sigma54_AID"/>
    <property type="match status" value="1"/>
</dbReference>
<keyword evidence="7" id="KW-0238">DNA-binding</keyword>
<dbReference type="PANTHER" id="PTHR32248:SF4">
    <property type="entry name" value="RNA POLYMERASE SIGMA-54 FACTOR"/>
    <property type="match status" value="1"/>
</dbReference>
<accession>A0A4Q9JTH1</accession>
<evidence type="ECO:0000256" key="4">
    <source>
        <dbReference type="ARBA" id="ARBA00022695"/>
    </source>
</evidence>
<dbReference type="EMBL" id="QPGR01000010">
    <property type="protein sequence ID" value="TBR80285.1"/>
    <property type="molecule type" value="Genomic_DNA"/>
</dbReference>
<evidence type="ECO:0000256" key="3">
    <source>
        <dbReference type="ARBA" id="ARBA00022679"/>
    </source>
</evidence>
<dbReference type="AlphaFoldDB" id="A0A4Q9JTH1"/>
<organism evidence="11 12">
    <name type="scientific">Campylobacter novaezeelandiae</name>
    <dbReference type="NCBI Taxonomy" id="2267891"/>
    <lineage>
        <taxon>Bacteria</taxon>
        <taxon>Pseudomonadati</taxon>
        <taxon>Campylobacterota</taxon>
        <taxon>Epsilonproteobacteria</taxon>
        <taxon>Campylobacterales</taxon>
        <taxon>Campylobacteraceae</taxon>
        <taxon>Campylobacter</taxon>
    </lineage>
</organism>
<evidence type="ECO:0000259" key="9">
    <source>
        <dbReference type="Pfam" id="PF04552"/>
    </source>
</evidence>
<comment type="similarity">
    <text evidence="1">Belongs to the sigma-54 factor family.</text>
</comment>
<protein>
    <submittedName>
        <fullName evidence="11">RNA polymerase factor sigma-54</fullName>
    </submittedName>
</protein>
<dbReference type="Pfam" id="PF04963">
    <property type="entry name" value="Sigma54_CBD"/>
    <property type="match status" value="1"/>
</dbReference>
<dbReference type="OrthoDB" id="9814402at2"/>
<gene>
    <name evidence="11" type="ORF">DU473_05815</name>
</gene>
<dbReference type="GO" id="GO:0006352">
    <property type="term" value="P:DNA-templated transcription initiation"/>
    <property type="evidence" value="ECO:0007669"/>
    <property type="project" value="InterPro"/>
</dbReference>
<dbReference type="GO" id="GO:0016987">
    <property type="term" value="F:sigma factor activity"/>
    <property type="evidence" value="ECO:0007669"/>
    <property type="project" value="UniProtKB-KW"/>
</dbReference>
<dbReference type="GO" id="GO:0000428">
    <property type="term" value="C:DNA-directed RNA polymerase complex"/>
    <property type="evidence" value="ECO:0007669"/>
    <property type="project" value="UniProtKB-KW"/>
</dbReference>
<evidence type="ECO:0000313" key="11">
    <source>
        <dbReference type="EMBL" id="TBR80285.1"/>
    </source>
</evidence>
<dbReference type="GO" id="GO:0001216">
    <property type="term" value="F:DNA-binding transcription activator activity"/>
    <property type="evidence" value="ECO:0007669"/>
    <property type="project" value="InterPro"/>
</dbReference>
<keyword evidence="5" id="KW-0805">Transcription regulation</keyword>
<proteinExistence type="inferred from homology"/>
<comment type="caution">
    <text evidence="11">The sequence shown here is derived from an EMBL/GenBank/DDBJ whole genome shotgun (WGS) entry which is preliminary data.</text>
</comment>
<reference evidence="11 12" key="1">
    <citation type="submission" date="2018-07" db="EMBL/GenBank/DDBJ databases">
        <title>Campylobacter zealandensis sp. nov., isolated from birds and water in New Zealand.</title>
        <authorList>
            <person name="Wilkinson D.A."/>
            <person name="Biggs P.J."/>
            <person name="French N.P."/>
            <person name="Midwinter A.C."/>
        </authorList>
    </citation>
    <scope>NUCLEOTIDE SEQUENCE [LARGE SCALE GENOMIC DNA]</scope>
    <source>
        <strain evidence="11 12">B423b</strain>
    </source>
</reference>
<evidence type="ECO:0000256" key="2">
    <source>
        <dbReference type="ARBA" id="ARBA00022478"/>
    </source>
</evidence>
<feature type="domain" description="RNA polymerase sigma factor 54 core-binding" evidence="10">
    <location>
        <begin position="74"/>
        <end position="246"/>
    </location>
</feature>
<dbReference type="PANTHER" id="PTHR32248">
    <property type="entry name" value="RNA POLYMERASE SIGMA-54 FACTOR"/>
    <property type="match status" value="1"/>
</dbReference>
<dbReference type="NCBIfam" id="TIGR02395">
    <property type="entry name" value="rpoN_sigma"/>
    <property type="match status" value="1"/>
</dbReference>
<dbReference type="PRINTS" id="PR00045">
    <property type="entry name" value="SIGMA54FCT"/>
</dbReference>
<dbReference type="InterPro" id="IPR038709">
    <property type="entry name" value="RpoN_core-bd_sf"/>
</dbReference>
<dbReference type="Pfam" id="PF04552">
    <property type="entry name" value="Sigma54_DBD"/>
    <property type="match status" value="1"/>
</dbReference>
<dbReference type="Gene3D" id="1.10.10.60">
    <property type="entry name" value="Homeodomain-like"/>
    <property type="match status" value="1"/>
</dbReference>